<dbReference type="InterPro" id="IPR002401">
    <property type="entry name" value="Cyt_P450_E_grp-I"/>
</dbReference>
<dbReference type="OrthoDB" id="1470350at2759"/>
<evidence type="ECO:0000313" key="14">
    <source>
        <dbReference type="Proteomes" id="UP000886520"/>
    </source>
</evidence>
<dbReference type="EMBL" id="JABFUD020000001">
    <property type="protein sequence ID" value="KAI5084612.1"/>
    <property type="molecule type" value="Genomic_DNA"/>
</dbReference>
<dbReference type="InterPro" id="IPR001128">
    <property type="entry name" value="Cyt_P450"/>
</dbReference>
<dbReference type="PANTHER" id="PTHR24282:SF211">
    <property type="entry name" value="CYTOCHROME P450-RELATED"/>
    <property type="match status" value="1"/>
</dbReference>
<keyword evidence="14" id="KW-1185">Reference proteome</keyword>
<evidence type="ECO:0000256" key="5">
    <source>
        <dbReference type="ARBA" id="ARBA00022723"/>
    </source>
</evidence>
<comment type="subcellular location">
    <subcellularLocation>
        <location evidence="1">Membrane</location>
    </subcellularLocation>
</comment>
<evidence type="ECO:0000256" key="6">
    <source>
        <dbReference type="ARBA" id="ARBA00022989"/>
    </source>
</evidence>
<comment type="similarity">
    <text evidence="2">Belongs to the cytochrome P450 family.</text>
</comment>
<feature type="transmembrane region" description="Helical" evidence="12">
    <location>
        <begin position="12"/>
        <end position="39"/>
    </location>
</feature>
<evidence type="ECO:0000256" key="7">
    <source>
        <dbReference type="ARBA" id="ARBA00023002"/>
    </source>
</evidence>
<evidence type="ECO:0000256" key="8">
    <source>
        <dbReference type="ARBA" id="ARBA00023004"/>
    </source>
</evidence>
<protein>
    <recommendedName>
        <fullName evidence="15">Cytochrome P450</fullName>
    </recommendedName>
</protein>
<dbReference type="PRINTS" id="PR00385">
    <property type="entry name" value="P450"/>
</dbReference>
<feature type="binding site" description="axial binding residue" evidence="11">
    <location>
        <position position="479"/>
    </location>
    <ligand>
        <name>heme</name>
        <dbReference type="ChEBI" id="CHEBI:30413"/>
    </ligand>
    <ligandPart>
        <name>Fe</name>
        <dbReference type="ChEBI" id="CHEBI:18248"/>
    </ligandPart>
</feature>
<name>A0A9D4VFR7_ADICA</name>
<keyword evidence="9" id="KW-0503">Monooxygenase</keyword>
<comment type="cofactor">
    <cofactor evidence="11">
        <name>heme</name>
        <dbReference type="ChEBI" id="CHEBI:30413"/>
    </cofactor>
</comment>
<dbReference type="SUPFAM" id="SSF48264">
    <property type="entry name" value="Cytochrome P450"/>
    <property type="match status" value="1"/>
</dbReference>
<evidence type="ECO:0000256" key="1">
    <source>
        <dbReference type="ARBA" id="ARBA00004370"/>
    </source>
</evidence>
<evidence type="ECO:0008006" key="15">
    <source>
        <dbReference type="Google" id="ProtNLM"/>
    </source>
</evidence>
<evidence type="ECO:0000256" key="12">
    <source>
        <dbReference type="SAM" id="Phobius"/>
    </source>
</evidence>
<dbReference type="InterPro" id="IPR036396">
    <property type="entry name" value="Cyt_P450_sf"/>
</dbReference>
<dbReference type="Pfam" id="PF00067">
    <property type="entry name" value="p450"/>
    <property type="match status" value="1"/>
</dbReference>
<reference evidence="13" key="1">
    <citation type="submission" date="2021-01" db="EMBL/GenBank/DDBJ databases">
        <title>Adiantum capillus-veneris genome.</title>
        <authorList>
            <person name="Fang Y."/>
            <person name="Liao Q."/>
        </authorList>
    </citation>
    <scope>NUCLEOTIDE SEQUENCE</scope>
    <source>
        <strain evidence="13">H3</strain>
        <tissue evidence="13">Leaf</tissue>
    </source>
</reference>
<accession>A0A9D4VFR7</accession>
<dbReference type="PRINTS" id="PR00463">
    <property type="entry name" value="EP450I"/>
</dbReference>
<evidence type="ECO:0000256" key="3">
    <source>
        <dbReference type="ARBA" id="ARBA00022617"/>
    </source>
</evidence>
<dbReference type="PANTHER" id="PTHR24282">
    <property type="entry name" value="CYTOCHROME P450 FAMILY MEMBER"/>
    <property type="match status" value="1"/>
</dbReference>
<comment type="caution">
    <text evidence="13">The sequence shown here is derived from an EMBL/GenBank/DDBJ whole genome shotgun (WGS) entry which is preliminary data.</text>
</comment>
<keyword evidence="10 12" id="KW-0472">Membrane</keyword>
<dbReference type="Gene3D" id="1.10.630.10">
    <property type="entry name" value="Cytochrome P450"/>
    <property type="match status" value="1"/>
</dbReference>
<evidence type="ECO:0000256" key="4">
    <source>
        <dbReference type="ARBA" id="ARBA00022692"/>
    </source>
</evidence>
<evidence type="ECO:0000256" key="10">
    <source>
        <dbReference type="ARBA" id="ARBA00023136"/>
    </source>
</evidence>
<keyword evidence="7" id="KW-0560">Oxidoreductase</keyword>
<evidence type="ECO:0000313" key="13">
    <source>
        <dbReference type="EMBL" id="KAI5084612.1"/>
    </source>
</evidence>
<keyword evidence="8 11" id="KW-0408">Iron</keyword>
<evidence type="ECO:0000256" key="11">
    <source>
        <dbReference type="PIRSR" id="PIRSR602401-1"/>
    </source>
</evidence>
<dbReference type="AlphaFoldDB" id="A0A9D4VFR7"/>
<dbReference type="InterPro" id="IPR050665">
    <property type="entry name" value="Cytochrome_P450_Monooxygen"/>
</dbReference>
<dbReference type="GO" id="GO:0020037">
    <property type="term" value="F:heme binding"/>
    <property type="evidence" value="ECO:0007669"/>
    <property type="project" value="InterPro"/>
</dbReference>
<keyword evidence="5 11" id="KW-0479">Metal-binding</keyword>
<organism evidence="13 14">
    <name type="scientific">Adiantum capillus-veneris</name>
    <name type="common">Maidenhair fern</name>
    <dbReference type="NCBI Taxonomy" id="13818"/>
    <lineage>
        <taxon>Eukaryota</taxon>
        <taxon>Viridiplantae</taxon>
        <taxon>Streptophyta</taxon>
        <taxon>Embryophyta</taxon>
        <taxon>Tracheophyta</taxon>
        <taxon>Polypodiopsida</taxon>
        <taxon>Polypodiidae</taxon>
        <taxon>Polypodiales</taxon>
        <taxon>Pteridineae</taxon>
        <taxon>Pteridaceae</taxon>
        <taxon>Vittarioideae</taxon>
        <taxon>Adiantum</taxon>
    </lineage>
</organism>
<evidence type="ECO:0000256" key="9">
    <source>
        <dbReference type="ARBA" id="ARBA00023033"/>
    </source>
</evidence>
<gene>
    <name evidence="13" type="ORF">GOP47_0000781</name>
</gene>
<evidence type="ECO:0000256" key="2">
    <source>
        <dbReference type="ARBA" id="ARBA00010617"/>
    </source>
</evidence>
<dbReference type="GO" id="GO:0016020">
    <property type="term" value="C:membrane"/>
    <property type="evidence" value="ECO:0007669"/>
    <property type="project" value="UniProtKB-SubCell"/>
</dbReference>
<keyword evidence="6 12" id="KW-1133">Transmembrane helix</keyword>
<sequence length="533" mass="60335">METLVFARWKSWAVLLPICLVASLRIIWMLIQFIDLVWWTPKRHAIVAQKQGLRGPAPRLLLGNVMEIKRLRESVPDALHAFRHDLTLQQLLPENVLWSKLYGKNHLIWWGPDANIVMTDMDILKELLSSKHTLSLGKPLLLTRFLEPVTGIGLVLANGETWSHERRVIGPAFHSDKLKGLVQTMVNLAVNMADSWDQILWDNDGEGEIEIEGNMAELTADIIAHTQFGSSYKRGRVIFQLLEELKEFVYKYGHLLIIPGIRYVPIPAFRRLRRMTLVVETSIQDIIKDRKAAVQAGENSSYGADLLGLMLSESEKNSQDKKQPQLTMQQLVDECKTFFFAGHETTAQLLTWALLLLAHDSTWQDKARAEIVSLCKGKIPDFESISKMKTVEMILFETLRLFTPANSIIRAALCDMKVGDLHVLKGMCFWIPIASIHLDPELWGDGVYDFNPERFAEGISKAAKHPMAFLPFAHGPRNCIGQGFALMEAKLVLATLLPRFSFAPSPSYRHCPQLMITTRPKYGAPIIVKKLSS</sequence>
<dbReference type="GO" id="GO:0005506">
    <property type="term" value="F:iron ion binding"/>
    <property type="evidence" value="ECO:0007669"/>
    <property type="project" value="InterPro"/>
</dbReference>
<dbReference type="GO" id="GO:0016705">
    <property type="term" value="F:oxidoreductase activity, acting on paired donors, with incorporation or reduction of molecular oxygen"/>
    <property type="evidence" value="ECO:0007669"/>
    <property type="project" value="InterPro"/>
</dbReference>
<dbReference type="Proteomes" id="UP000886520">
    <property type="component" value="Chromosome 1"/>
</dbReference>
<keyword evidence="3 11" id="KW-0349">Heme</keyword>
<proteinExistence type="inferred from homology"/>
<keyword evidence="4 12" id="KW-0812">Transmembrane</keyword>
<dbReference type="GO" id="GO:0004497">
    <property type="term" value="F:monooxygenase activity"/>
    <property type="evidence" value="ECO:0007669"/>
    <property type="project" value="UniProtKB-KW"/>
</dbReference>